<comment type="similarity">
    <text evidence="1">Belongs to the PrpD family.</text>
</comment>
<dbReference type="InterPro" id="IPR042188">
    <property type="entry name" value="MmgE/PrpD_sf_2"/>
</dbReference>
<organism evidence="4 5">
    <name type="scientific">Tectimicrobiota bacterium</name>
    <dbReference type="NCBI Taxonomy" id="2528274"/>
    <lineage>
        <taxon>Bacteria</taxon>
        <taxon>Pseudomonadati</taxon>
        <taxon>Nitrospinota/Tectimicrobiota group</taxon>
        <taxon>Candidatus Tectimicrobiota</taxon>
    </lineage>
</organism>
<dbReference type="GO" id="GO:0016829">
    <property type="term" value="F:lyase activity"/>
    <property type="evidence" value="ECO:0007669"/>
    <property type="project" value="InterPro"/>
</dbReference>
<proteinExistence type="inferred from homology"/>
<feature type="domain" description="MmgE/PrpD N-terminal" evidence="2">
    <location>
        <begin position="5"/>
        <end position="245"/>
    </location>
</feature>
<evidence type="ECO:0000259" key="2">
    <source>
        <dbReference type="Pfam" id="PF03972"/>
    </source>
</evidence>
<dbReference type="InterPro" id="IPR042183">
    <property type="entry name" value="MmgE/PrpD_sf_1"/>
</dbReference>
<dbReference type="InterPro" id="IPR036148">
    <property type="entry name" value="MmgE/PrpD_sf"/>
</dbReference>
<reference evidence="4" key="1">
    <citation type="submission" date="2020-07" db="EMBL/GenBank/DDBJ databases">
        <title>Huge and variable diversity of episymbiotic CPR bacteria and DPANN archaea in groundwater ecosystems.</title>
        <authorList>
            <person name="He C.Y."/>
            <person name="Keren R."/>
            <person name="Whittaker M."/>
            <person name="Farag I.F."/>
            <person name="Doudna J."/>
            <person name="Cate J.H.D."/>
            <person name="Banfield J.F."/>
        </authorList>
    </citation>
    <scope>NUCLEOTIDE SEQUENCE</scope>
    <source>
        <strain evidence="4">NC_groundwater_672_Ag_B-0.1um_62_36</strain>
    </source>
</reference>
<dbReference type="Pfam" id="PF19305">
    <property type="entry name" value="MmgE_PrpD_C"/>
    <property type="match status" value="1"/>
</dbReference>
<dbReference type="InterPro" id="IPR005656">
    <property type="entry name" value="MmgE_PrpD"/>
</dbReference>
<dbReference type="PANTHER" id="PTHR16943">
    <property type="entry name" value="2-METHYLCITRATE DEHYDRATASE-RELATED"/>
    <property type="match status" value="1"/>
</dbReference>
<dbReference type="SUPFAM" id="SSF103378">
    <property type="entry name" value="2-methylcitrate dehydratase PrpD"/>
    <property type="match status" value="1"/>
</dbReference>
<feature type="domain" description="MmgE/PrpD C-terminal" evidence="3">
    <location>
        <begin position="262"/>
        <end position="434"/>
    </location>
</feature>
<dbReference type="PANTHER" id="PTHR16943:SF8">
    <property type="entry name" value="2-METHYLCITRATE DEHYDRATASE"/>
    <property type="match status" value="1"/>
</dbReference>
<dbReference type="Gene3D" id="3.30.1330.120">
    <property type="entry name" value="2-methylcitrate dehydratase PrpD"/>
    <property type="match status" value="1"/>
</dbReference>
<name>A0A932CQA1_UNCTE</name>
<dbReference type="EMBL" id="JACPRF010000347">
    <property type="protein sequence ID" value="MBI2877473.1"/>
    <property type="molecule type" value="Genomic_DNA"/>
</dbReference>
<dbReference type="Pfam" id="PF03972">
    <property type="entry name" value="MmgE_PrpD_N"/>
    <property type="match status" value="1"/>
</dbReference>
<accession>A0A932CQA1</accession>
<dbReference type="Gene3D" id="1.10.4100.10">
    <property type="entry name" value="2-methylcitrate dehydratase PrpD"/>
    <property type="match status" value="1"/>
</dbReference>
<gene>
    <name evidence="4" type="ORF">HYY20_11375</name>
</gene>
<dbReference type="AlphaFoldDB" id="A0A932CQA1"/>
<dbReference type="InterPro" id="IPR045337">
    <property type="entry name" value="MmgE_PrpD_C"/>
</dbReference>
<evidence type="ECO:0000313" key="5">
    <source>
        <dbReference type="Proteomes" id="UP000769766"/>
    </source>
</evidence>
<dbReference type="Proteomes" id="UP000769766">
    <property type="component" value="Unassembled WGS sequence"/>
</dbReference>
<protein>
    <submittedName>
        <fullName evidence="4">MmgE/PrpD family protein</fullName>
    </submittedName>
</protein>
<evidence type="ECO:0000313" key="4">
    <source>
        <dbReference type="EMBL" id="MBI2877473.1"/>
    </source>
</evidence>
<evidence type="ECO:0000259" key="3">
    <source>
        <dbReference type="Pfam" id="PF19305"/>
    </source>
</evidence>
<comment type="caution">
    <text evidence="4">The sequence shown here is derived from an EMBL/GenBank/DDBJ whole genome shotgun (WGS) entry which is preliminary data.</text>
</comment>
<dbReference type="InterPro" id="IPR045336">
    <property type="entry name" value="MmgE_PrpD_N"/>
</dbReference>
<evidence type="ECO:0000256" key="1">
    <source>
        <dbReference type="ARBA" id="ARBA00006174"/>
    </source>
</evidence>
<sequence length="456" mass="50130">MTQAEQLAAFVVRASYEELSEAARQQLKIRILDALGCAIGALEGEPIGLLRAQNEDFGGVGRCTLIGGGRTAPDRAALYNSALVRYLDFNDSYLAKGETCHPSDNLGAVLAAAEYADRGGRDLLTALAVAYQVQCRLSDVAPVRARGFDHTTQGSYAVAAGVSKALGLDPFRTAQAIALSGTAFNALRVTRTGALSHWKGLAYPNTAFGCTHATFLAMRGITGPPEVFEGNKGFMEAIAGRFEIDWSQENLERVTRTILKKYNAEIHSQSSLEGILELKQAHGLTAADIERIELEIFDVAYHIIGGGEEGDKTRVRTKEEADHSLPYMVAVALLDDQVMPEQYRPERIQRLDVQTLLRKIAVRPLEAYSQRFPEEMPCRLTVTLRDGPVLVQEKRGYEGFHTHPMRWETVVQKFERLSGPYADASLRREIVGAVAHLESIPVADLVRLLARVRVPI</sequence>